<evidence type="ECO:0000313" key="2">
    <source>
        <dbReference type="Proteomes" id="UP000886501"/>
    </source>
</evidence>
<accession>A0ACB6ZFB2</accession>
<evidence type="ECO:0000313" key="1">
    <source>
        <dbReference type="EMBL" id="KAF9648321.1"/>
    </source>
</evidence>
<dbReference type="EMBL" id="MU118015">
    <property type="protein sequence ID" value="KAF9648321.1"/>
    <property type="molecule type" value="Genomic_DNA"/>
</dbReference>
<organism evidence="1 2">
    <name type="scientific">Thelephora ganbajun</name>
    <name type="common">Ganba fungus</name>
    <dbReference type="NCBI Taxonomy" id="370292"/>
    <lineage>
        <taxon>Eukaryota</taxon>
        <taxon>Fungi</taxon>
        <taxon>Dikarya</taxon>
        <taxon>Basidiomycota</taxon>
        <taxon>Agaricomycotina</taxon>
        <taxon>Agaricomycetes</taxon>
        <taxon>Thelephorales</taxon>
        <taxon>Thelephoraceae</taxon>
        <taxon>Thelephora</taxon>
    </lineage>
</organism>
<dbReference type="Proteomes" id="UP000886501">
    <property type="component" value="Unassembled WGS sequence"/>
</dbReference>
<comment type="caution">
    <text evidence="1">The sequence shown here is derived from an EMBL/GenBank/DDBJ whole genome shotgun (WGS) entry which is preliminary data.</text>
</comment>
<reference evidence="1" key="2">
    <citation type="journal article" date="2020" name="Nat. Commun.">
        <title>Large-scale genome sequencing of mycorrhizal fungi provides insights into the early evolution of symbiotic traits.</title>
        <authorList>
            <person name="Miyauchi S."/>
            <person name="Kiss E."/>
            <person name="Kuo A."/>
            <person name="Drula E."/>
            <person name="Kohler A."/>
            <person name="Sanchez-Garcia M."/>
            <person name="Morin E."/>
            <person name="Andreopoulos B."/>
            <person name="Barry K.W."/>
            <person name="Bonito G."/>
            <person name="Buee M."/>
            <person name="Carver A."/>
            <person name="Chen C."/>
            <person name="Cichocki N."/>
            <person name="Clum A."/>
            <person name="Culley D."/>
            <person name="Crous P.W."/>
            <person name="Fauchery L."/>
            <person name="Girlanda M."/>
            <person name="Hayes R.D."/>
            <person name="Keri Z."/>
            <person name="LaButti K."/>
            <person name="Lipzen A."/>
            <person name="Lombard V."/>
            <person name="Magnuson J."/>
            <person name="Maillard F."/>
            <person name="Murat C."/>
            <person name="Nolan M."/>
            <person name="Ohm R.A."/>
            <person name="Pangilinan J."/>
            <person name="Pereira M.F."/>
            <person name="Perotto S."/>
            <person name="Peter M."/>
            <person name="Pfister S."/>
            <person name="Riley R."/>
            <person name="Sitrit Y."/>
            <person name="Stielow J.B."/>
            <person name="Szollosi G."/>
            <person name="Zifcakova L."/>
            <person name="Stursova M."/>
            <person name="Spatafora J.W."/>
            <person name="Tedersoo L."/>
            <person name="Vaario L.M."/>
            <person name="Yamada A."/>
            <person name="Yan M."/>
            <person name="Wang P."/>
            <person name="Xu J."/>
            <person name="Bruns T."/>
            <person name="Baldrian P."/>
            <person name="Vilgalys R."/>
            <person name="Dunand C."/>
            <person name="Henrissat B."/>
            <person name="Grigoriev I.V."/>
            <person name="Hibbett D."/>
            <person name="Nagy L.G."/>
            <person name="Martin F.M."/>
        </authorList>
    </citation>
    <scope>NUCLEOTIDE SEQUENCE</scope>
    <source>
        <strain evidence="1">P2</strain>
    </source>
</reference>
<keyword evidence="2" id="KW-1185">Reference proteome</keyword>
<proteinExistence type="predicted"/>
<gene>
    <name evidence="1" type="ORF">BDM02DRAFT_2279947</name>
</gene>
<protein>
    <submittedName>
        <fullName evidence="1">Uncharacterized protein</fullName>
    </submittedName>
</protein>
<sequence length="961" mass="102398">MSYGYSSAYSRVPNLTPQPSTSIRPPIHNPYDKFTQPQFDEWIGGITSALRKALGQEEEEIPTPQAATSRVEDAHPASDIDEDSVEDSLAGWKAIRAKEKGKMRATEDEQGNEHGDSQDSCEDSDAQDHAAGNTPSDAIELLSDEDDARGEEVHNLGEHDNEANDGGLIEDFSPVKSDRELPQPYVGTSQPTMPPKLHSFFVNTPGQGAIEISDDETEDHGQGDDSFDTESLLFGWGQEEEGEGQQPPDIRDPWESPKTYAEDLYTGGPVREADRSRLSPSHLTPAAEEADYFDNIDPQLRPSSALTSQPTDHNLAQISQGSATPALIPPTTDEVSNDHEASSCDEDILGVDIPTTTAPRDELDFISFTALNQPSDMGSERGGPEILYISDNDGGETSGDDEEAEEDEFDDGGPIPLGTSDLEIPAEHELEEDGGEEFDELEEDDEPIAEVTTNLPYGYYGLDASSVTGSGGLDDETRTVGPPSDPPKGDQSEAPDLGVSQESASLLDPHDLMPLPAVTTFIEIDRHIQLVASVVAGDTTKVDLAEVSLASVDGAPIIPDRAAVNEDASSADEDSVGGDTILADEAVLTVNEVEEVLRDAFAEADQLVSVTNAREGGASESDITPSLGEQAARTSPKPDPSDITPEVFAGEGPLPDKPVEPSPSATRDGSATPQEAQKEPLPFIMPLIANPNVRDPMSAPWSPVQSGPSTPVAGVAYLHAVTKFKRDNQLLGTAHTSSGLFTPLEGSGSSSPPSPSDTATPKDRLSVEVETGVLVVDDDKQHQEEQATSALASLMSGSPEIPEVEAEAVPIGPPEDHDWGEIPRLPTPPTEIMDHVDGALPTDPVTRIFFQPESIDNVEGLDPQSEADRDDPEDGDALSIVAVDIPRVEKVYAPGSTDAELFIHLTNDTANSITKDRPEVTGINDPFKLMGNNSTVAPGAVTDDNDESSMSSSLDEEATPR</sequence>
<reference evidence="1" key="1">
    <citation type="submission" date="2019-10" db="EMBL/GenBank/DDBJ databases">
        <authorList>
            <consortium name="DOE Joint Genome Institute"/>
            <person name="Kuo A."/>
            <person name="Miyauchi S."/>
            <person name="Kiss E."/>
            <person name="Drula E."/>
            <person name="Kohler A."/>
            <person name="Sanchez-Garcia M."/>
            <person name="Andreopoulos B."/>
            <person name="Barry K.W."/>
            <person name="Bonito G."/>
            <person name="Buee M."/>
            <person name="Carver A."/>
            <person name="Chen C."/>
            <person name="Cichocki N."/>
            <person name="Clum A."/>
            <person name="Culley D."/>
            <person name="Crous P.W."/>
            <person name="Fauchery L."/>
            <person name="Girlanda M."/>
            <person name="Hayes R."/>
            <person name="Keri Z."/>
            <person name="Labutti K."/>
            <person name="Lipzen A."/>
            <person name="Lombard V."/>
            <person name="Magnuson J."/>
            <person name="Maillard F."/>
            <person name="Morin E."/>
            <person name="Murat C."/>
            <person name="Nolan M."/>
            <person name="Ohm R."/>
            <person name="Pangilinan J."/>
            <person name="Pereira M."/>
            <person name="Perotto S."/>
            <person name="Peter M."/>
            <person name="Riley R."/>
            <person name="Sitrit Y."/>
            <person name="Stielow B."/>
            <person name="Szollosi G."/>
            <person name="Zifcakova L."/>
            <person name="Stursova M."/>
            <person name="Spatafora J.W."/>
            <person name="Tedersoo L."/>
            <person name="Vaario L.-M."/>
            <person name="Yamada A."/>
            <person name="Yan M."/>
            <person name="Wang P."/>
            <person name="Xu J."/>
            <person name="Bruns T."/>
            <person name="Baldrian P."/>
            <person name="Vilgalys R."/>
            <person name="Henrissat B."/>
            <person name="Grigoriev I.V."/>
            <person name="Hibbett D."/>
            <person name="Nagy L.G."/>
            <person name="Martin F.M."/>
        </authorList>
    </citation>
    <scope>NUCLEOTIDE SEQUENCE</scope>
    <source>
        <strain evidence="1">P2</strain>
    </source>
</reference>
<name>A0ACB6ZFB2_THEGA</name>